<keyword evidence="1" id="KW-0378">Hydrolase</keyword>
<dbReference type="Gene3D" id="3.60.20.10">
    <property type="entry name" value="Glutamine Phosphoribosylpyrophosphate, subunit 1, domain 1"/>
    <property type="match status" value="1"/>
</dbReference>
<gene>
    <name evidence="1" type="ORF">M975_0072</name>
</gene>
<dbReference type="GO" id="GO:0008953">
    <property type="term" value="F:penicillin amidase activity"/>
    <property type="evidence" value="ECO:0007669"/>
    <property type="project" value="UniProtKB-EC"/>
</dbReference>
<dbReference type="Proteomes" id="UP000078410">
    <property type="component" value="Unassembled WGS sequence"/>
</dbReference>
<dbReference type="Pfam" id="PF01804">
    <property type="entry name" value="Penicil_amidase"/>
    <property type="match status" value="1"/>
</dbReference>
<dbReference type="InterPro" id="IPR002692">
    <property type="entry name" value="S45"/>
</dbReference>
<dbReference type="EC" id="3.-.-.-" evidence="1"/>
<comment type="caution">
    <text evidence="1">The sequence shown here is derived from an EMBL/GenBank/DDBJ whole genome shotgun (WGS) entry which is preliminary data.</text>
</comment>
<evidence type="ECO:0000313" key="2">
    <source>
        <dbReference type="Proteomes" id="UP000078410"/>
    </source>
</evidence>
<protein>
    <submittedName>
        <fullName evidence="1">Penicillin G acylase</fullName>
        <ecNumber evidence="1">3.-.-.-</ecNumber>
        <ecNumber evidence="1">3.5.1.11</ecNumber>
    </submittedName>
</protein>
<organism evidence="1 2">
    <name type="scientific">Buttiauxella brennerae ATCC 51605</name>
    <dbReference type="NCBI Taxonomy" id="1354251"/>
    <lineage>
        <taxon>Bacteria</taxon>
        <taxon>Pseudomonadati</taxon>
        <taxon>Pseudomonadota</taxon>
        <taxon>Gammaproteobacteria</taxon>
        <taxon>Enterobacterales</taxon>
        <taxon>Enterobacteriaceae</taxon>
        <taxon>Buttiauxella</taxon>
    </lineage>
</organism>
<dbReference type="AlphaFoldDB" id="A0A1B7IXG0"/>
<dbReference type="EMBL" id="LXER01000001">
    <property type="protein sequence ID" value="OAT34694.1"/>
    <property type="molecule type" value="Genomic_DNA"/>
</dbReference>
<proteinExistence type="predicted"/>
<reference evidence="1 2" key="1">
    <citation type="submission" date="2016-04" db="EMBL/GenBank/DDBJ databases">
        <title>ATOL: Assembling a taxonomically balanced genome-scale reconstruction of the evolutionary history of the Enterobacteriaceae.</title>
        <authorList>
            <person name="Plunkett G.III."/>
            <person name="Neeno-Eckwall E.C."/>
            <person name="Glasner J.D."/>
            <person name="Perna N.T."/>
        </authorList>
    </citation>
    <scope>NUCLEOTIDE SEQUENCE [LARGE SCALE GENOMIC DNA]</scope>
    <source>
        <strain evidence="1 2">ATCC 51605</strain>
    </source>
</reference>
<keyword evidence="2" id="KW-1185">Reference proteome</keyword>
<evidence type="ECO:0000313" key="1">
    <source>
        <dbReference type="EMBL" id="OAT34694.1"/>
    </source>
</evidence>
<dbReference type="InterPro" id="IPR029055">
    <property type="entry name" value="Ntn_hydrolases_N"/>
</dbReference>
<dbReference type="GO" id="GO:0017000">
    <property type="term" value="P:antibiotic biosynthetic process"/>
    <property type="evidence" value="ECO:0007669"/>
    <property type="project" value="InterPro"/>
</dbReference>
<accession>A0A1B7IXG0</accession>
<sequence length="137" mass="14978">MNPSASTTIEPEEHRYPFKLANQATQLAYNLPRFDHTSPMFERLAKDNDGALLTLTHQKNQQVIGEQFAHSGANGLADDPTTSNMWVIGQKKAADAKTIMVNGPQFGWYAPAYTYGIGLHGAGYDVVGKAAIKLSRI</sequence>
<name>A0A1B7IXG0_9ENTR</name>
<dbReference type="PATRIC" id="fig|1354251.4.peg.72"/>
<dbReference type="EC" id="3.5.1.11" evidence="1"/>
<dbReference type="SUPFAM" id="SSF56235">
    <property type="entry name" value="N-terminal nucleophile aminohydrolases (Ntn hydrolases)"/>
    <property type="match status" value="1"/>
</dbReference>